<feature type="non-terminal residue" evidence="1">
    <location>
        <position position="142"/>
    </location>
</feature>
<comment type="caution">
    <text evidence="1">The sequence shown here is derived from an EMBL/GenBank/DDBJ whole genome shotgun (WGS) entry which is preliminary data.</text>
</comment>
<dbReference type="EMBL" id="CAJVQC010045979">
    <property type="protein sequence ID" value="CAG8782273.1"/>
    <property type="molecule type" value="Genomic_DNA"/>
</dbReference>
<evidence type="ECO:0000313" key="2">
    <source>
        <dbReference type="Proteomes" id="UP000789920"/>
    </source>
</evidence>
<sequence length="142" mass="16462">KKTTASHIKSKSIDNDDQDSEDTLSVLKKLKTSSNQSQSTINSYFTHPLSKNNIDIIHEALVKFFITCDSEEIYNIDDWDDNINDTLISIELKDKLEIFFEEEQAELEDITNLTPKFIIKQLVDINDPIFYNQTVLNNFIDK</sequence>
<name>A0ACA9R9G0_9GLOM</name>
<evidence type="ECO:0000313" key="1">
    <source>
        <dbReference type="EMBL" id="CAG8782273.1"/>
    </source>
</evidence>
<dbReference type="Proteomes" id="UP000789920">
    <property type="component" value="Unassembled WGS sequence"/>
</dbReference>
<protein>
    <submittedName>
        <fullName evidence="1">31785_t:CDS:1</fullName>
    </submittedName>
</protein>
<organism evidence="1 2">
    <name type="scientific">Racocetra persica</name>
    <dbReference type="NCBI Taxonomy" id="160502"/>
    <lineage>
        <taxon>Eukaryota</taxon>
        <taxon>Fungi</taxon>
        <taxon>Fungi incertae sedis</taxon>
        <taxon>Mucoromycota</taxon>
        <taxon>Glomeromycotina</taxon>
        <taxon>Glomeromycetes</taxon>
        <taxon>Diversisporales</taxon>
        <taxon>Gigasporaceae</taxon>
        <taxon>Racocetra</taxon>
    </lineage>
</organism>
<feature type="non-terminal residue" evidence="1">
    <location>
        <position position="1"/>
    </location>
</feature>
<proteinExistence type="predicted"/>
<accession>A0ACA9R9G0</accession>
<gene>
    <name evidence="1" type="ORF">RPERSI_LOCUS17775</name>
</gene>
<reference evidence="1" key="1">
    <citation type="submission" date="2021-06" db="EMBL/GenBank/DDBJ databases">
        <authorList>
            <person name="Kallberg Y."/>
            <person name="Tangrot J."/>
            <person name="Rosling A."/>
        </authorList>
    </citation>
    <scope>NUCLEOTIDE SEQUENCE</scope>
    <source>
        <strain evidence="1">MA461A</strain>
    </source>
</reference>
<keyword evidence="2" id="KW-1185">Reference proteome</keyword>